<feature type="transmembrane region" description="Helical" evidence="17">
    <location>
        <begin position="921"/>
        <end position="938"/>
    </location>
</feature>
<keyword evidence="22" id="KW-1185">Reference proteome</keyword>
<dbReference type="InterPro" id="IPR004014">
    <property type="entry name" value="ATPase_P-typ_cation-transptr_N"/>
</dbReference>
<dbReference type="Gene3D" id="3.40.50.1000">
    <property type="entry name" value="HAD superfamily/HAD-like"/>
    <property type="match status" value="1"/>
</dbReference>
<feature type="compositionally biased region" description="Polar residues" evidence="16">
    <location>
        <begin position="8"/>
        <end position="22"/>
    </location>
</feature>
<reference evidence="21 22" key="1">
    <citation type="journal article" date="2019" name="Sci. Rep.">
        <title>Comparative genomics of chytrid fungi reveal insights into the obligate biotrophic and pathogenic lifestyle of Synchytrium endobioticum.</title>
        <authorList>
            <person name="van de Vossenberg B.T.L.H."/>
            <person name="Warris S."/>
            <person name="Nguyen H.D.T."/>
            <person name="van Gent-Pelzer M.P.E."/>
            <person name="Joly D.L."/>
            <person name="van de Geest H.C."/>
            <person name="Bonants P.J.M."/>
            <person name="Smith D.S."/>
            <person name="Levesque C.A."/>
            <person name="van der Lee T.A.J."/>
        </authorList>
    </citation>
    <scope>NUCLEOTIDE SEQUENCE [LARGE SCALE GENOMIC DNA]</scope>
    <source>
        <strain evidence="21 22">JEL517</strain>
    </source>
</reference>
<dbReference type="Gene3D" id="3.40.1110.10">
    <property type="entry name" value="Calcium-transporting ATPase, cytoplasmic domain N"/>
    <property type="match status" value="1"/>
</dbReference>
<keyword evidence="4" id="KW-0109">Calcium transport</keyword>
<evidence type="ECO:0000256" key="8">
    <source>
        <dbReference type="ARBA" id="ARBA00022837"/>
    </source>
</evidence>
<dbReference type="InterPro" id="IPR023299">
    <property type="entry name" value="ATPase_P-typ_cyto_dom_N"/>
</dbReference>
<dbReference type="OrthoDB" id="3352408at2759"/>
<evidence type="ECO:0000256" key="11">
    <source>
        <dbReference type="ARBA" id="ARBA00022967"/>
    </source>
</evidence>
<dbReference type="Gene3D" id="1.20.1110.10">
    <property type="entry name" value="Calcium-transporting ATPase, transmembrane domain"/>
    <property type="match status" value="1"/>
</dbReference>
<dbReference type="PROSITE" id="PS00154">
    <property type="entry name" value="ATPASE_E1_E2"/>
    <property type="match status" value="1"/>
</dbReference>
<evidence type="ECO:0000256" key="6">
    <source>
        <dbReference type="ARBA" id="ARBA00022723"/>
    </source>
</evidence>
<feature type="transmembrane region" description="Helical" evidence="17">
    <location>
        <begin position="845"/>
        <end position="865"/>
    </location>
</feature>
<feature type="domain" description="Cation-transporting P-type ATPase N-terminal" evidence="20">
    <location>
        <begin position="140"/>
        <end position="184"/>
    </location>
</feature>
<feature type="transmembrane region" description="Helical" evidence="17">
    <location>
        <begin position="1032"/>
        <end position="1052"/>
    </location>
</feature>
<evidence type="ECO:0000256" key="1">
    <source>
        <dbReference type="ARBA" id="ARBA00004127"/>
    </source>
</evidence>
<dbReference type="GO" id="GO:0006874">
    <property type="term" value="P:intracellular calcium ion homeostasis"/>
    <property type="evidence" value="ECO:0007669"/>
    <property type="project" value="TreeGrafter"/>
</dbReference>
<feature type="region of interest" description="Disordered" evidence="16">
    <location>
        <begin position="1"/>
        <end position="39"/>
    </location>
</feature>
<dbReference type="Pfam" id="PF00689">
    <property type="entry name" value="Cation_ATPase_C"/>
    <property type="match status" value="1"/>
</dbReference>
<feature type="domain" description="Cation-transporting P-type ATPase C-terminal" evidence="19">
    <location>
        <begin position="870"/>
        <end position="1049"/>
    </location>
</feature>
<organism evidence="21 22">
    <name type="scientific">Synchytrium microbalum</name>
    <dbReference type="NCBI Taxonomy" id="1806994"/>
    <lineage>
        <taxon>Eukaryota</taxon>
        <taxon>Fungi</taxon>
        <taxon>Fungi incertae sedis</taxon>
        <taxon>Chytridiomycota</taxon>
        <taxon>Chytridiomycota incertae sedis</taxon>
        <taxon>Chytridiomycetes</taxon>
        <taxon>Synchytriales</taxon>
        <taxon>Synchytriaceae</taxon>
        <taxon>Synchytrium</taxon>
    </lineage>
</organism>
<evidence type="ECO:0000256" key="9">
    <source>
        <dbReference type="ARBA" id="ARBA00022840"/>
    </source>
</evidence>
<keyword evidence="6" id="KW-0479">Metal-binding</keyword>
<evidence type="ECO:0000256" key="4">
    <source>
        <dbReference type="ARBA" id="ARBA00022568"/>
    </source>
</evidence>
<dbReference type="InterPro" id="IPR023298">
    <property type="entry name" value="ATPase_P-typ_TM_dom_sf"/>
</dbReference>
<dbReference type="Proteomes" id="UP000319731">
    <property type="component" value="Unassembled WGS sequence"/>
</dbReference>
<dbReference type="SFLD" id="SFLDF00027">
    <property type="entry name" value="p-type_atpase"/>
    <property type="match status" value="1"/>
</dbReference>
<name>A0A507C0Z2_9FUNG</name>
<gene>
    <name evidence="21" type="ORF">SmJEL517_g05411</name>
</gene>
<dbReference type="Pfam" id="PF00122">
    <property type="entry name" value="E1-E2_ATPase"/>
    <property type="match status" value="1"/>
</dbReference>
<dbReference type="InterPro" id="IPR036412">
    <property type="entry name" value="HAD-like_sf"/>
</dbReference>
<accession>A0A507C0Z2</accession>
<dbReference type="Pfam" id="PF00690">
    <property type="entry name" value="Cation_ATPase_N"/>
    <property type="match status" value="1"/>
</dbReference>
<evidence type="ECO:0000256" key="12">
    <source>
        <dbReference type="ARBA" id="ARBA00022989"/>
    </source>
</evidence>
<keyword evidence="3" id="KW-0813">Transport</keyword>
<dbReference type="SUPFAM" id="SSF56784">
    <property type="entry name" value="HAD-like"/>
    <property type="match status" value="1"/>
</dbReference>
<dbReference type="EC" id="7.2.2.10" evidence="2"/>
<dbReference type="GeneID" id="42006634"/>
<dbReference type="SUPFAM" id="SSF81665">
    <property type="entry name" value="Calcium ATPase, transmembrane domain M"/>
    <property type="match status" value="1"/>
</dbReference>
<dbReference type="InterPro" id="IPR044492">
    <property type="entry name" value="P_typ_ATPase_HD_dom"/>
</dbReference>
<evidence type="ECO:0000256" key="3">
    <source>
        <dbReference type="ARBA" id="ARBA00022448"/>
    </source>
</evidence>
<dbReference type="NCBIfam" id="TIGR01494">
    <property type="entry name" value="ATPase_P-type"/>
    <property type="match status" value="2"/>
</dbReference>
<dbReference type="GO" id="GO:0005388">
    <property type="term" value="F:P-type calcium transporter activity"/>
    <property type="evidence" value="ECO:0007669"/>
    <property type="project" value="UniProtKB-EC"/>
</dbReference>
<dbReference type="GO" id="GO:0046872">
    <property type="term" value="F:metal ion binding"/>
    <property type="evidence" value="ECO:0007669"/>
    <property type="project" value="UniProtKB-KW"/>
</dbReference>
<dbReference type="STRING" id="1806994.A0A507C0Z2"/>
<keyword evidence="8" id="KW-0106">Calcium</keyword>
<evidence type="ECO:0000256" key="14">
    <source>
        <dbReference type="ARBA" id="ARBA00023136"/>
    </source>
</evidence>
<evidence type="ECO:0000256" key="17">
    <source>
        <dbReference type="SAM" id="Phobius"/>
    </source>
</evidence>
<dbReference type="SUPFAM" id="SSF81653">
    <property type="entry name" value="Calcium ATPase, transduction domain A"/>
    <property type="match status" value="1"/>
</dbReference>
<keyword evidence="14 17" id="KW-0472">Membrane</keyword>
<dbReference type="CDD" id="cd02081">
    <property type="entry name" value="P-type_ATPase_Ca_PMCA-like"/>
    <property type="match status" value="1"/>
</dbReference>
<dbReference type="SUPFAM" id="SSF81660">
    <property type="entry name" value="Metal cation-transporting ATPase, ATP-binding domain N"/>
    <property type="match status" value="1"/>
</dbReference>
<dbReference type="GO" id="GO:0016887">
    <property type="term" value="F:ATP hydrolysis activity"/>
    <property type="evidence" value="ECO:0007669"/>
    <property type="project" value="InterPro"/>
</dbReference>
<keyword evidence="12 17" id="KW-1133">Transmembrane helix</keyword>
<dbReference type="InterPro" id="IPR001757">
    <property type="entry name" value="P_typ_ATPase"/>
</dbReference>
<feature type="transmembrane region" description="Helical" evidence="17">
    <location>
        <begin position="1002"/>
        <end position="1020"/>
    </location>
</feature>
<proteinExistence type="predicted"/>
<evidence type="ECO:0000256" key="5">
    <source>
        <dbReference type="ARBA" id="ARBA00022692"/>
    </source>
</evidence>
<dbReference type="EMBL" id="QEAO01000049">
    <property type="protein sequence ID" value="TPX31173.1"/>
    <property type="molecule type" value="Genomic_DNA"/>
</dbReference>
<dbReference type="PANTHER" id="PTHR24093:SF369">
    <property type="entry name" value="CALCIUM-TRANSPORTING ATPASE"/>
    <property type="match status" value="1"/>
</dbReference>
<dbReference type="GO" id="GO:0005886">
    <property type="term" value="C:plasma membrane"/>
    <property type="evidence" value="ECO:0007669"/>
    <property type="project" value="TreeGrafter"/>
</dbReference>
<feature type="transmembrane region" description="Helical" evidence="17">
    <location>
        <begin position="407"/>
        <end position="436"/>
    </location>
</feature>
<evidence type="ECO:0000259" key="18">
    <source>
        <dbReference type="Pfam" id="PF00122"/>
    </source>
</evidence>
<dbReference type="InterPro" id="IPR023214">
    <property type="entry name" value="HAD_sf"/>
</dbReference>
<evidence type="ECO:0000256" key="7">
    <source>
        <dbReference type="ARBA" id="ARBA00022741"/>
    </source>
</evidence>
<dbReference type="PRINTS" id="PR00120">
    <property type="entry name" value="HATPASE"/>
</dbReference>
<evidence type="ECO:0000313" key="21">
    <source>
        <dbReference type="EMBL" id="TPX31173.1"/>
    </source>
</evidence>
<dbReference type="InterPro" id="IPR059000">
    <property type="entry name" value="ATPase_P-type_domA"/>
</dbReference>
<feature type="region of interest" description="Disordered" evidence="16">
    <location>
        <begin position="1123"/>
        <end position="1145"/>
    </location>
</feature>
<feature type="compositionally biased region" description="Polar residues" evidence="16">
    <location>
        <begin position="1136"/>
        <end position="1145"/>
    </location>
</feature>
<dbReference type="InterPro" id="IPR008250">
    <property type="entry name" value="ATPase_P-typ_transduc_dom_A_sf"/>
</dbReference>
<keyword evidence="11" id="KW-1278">Translocase</keyword>
<sequence length="1404" mass="152243">MLPPLKTTPVSVTASYNDNVVKTRQRSDPVENSPPPPVDVLTPTTAVPGADNIPLTANAASPSFALTAENLGAVVNFDNRNDEALLNTLVTNGGVEGISEKLNVNLEKGLQIQANVQHVGHGKVAPENKAGTLINTTVVDADERRKVYGANVIPPPRSETILELVWGTIVEDPIIKILIFGAIVVISLGSAIDPTKGWIDGIAILIAVVLVLSVTAGNDYSKDKKFKKLLLMQSDKRTRVMRAGITDQVSSWDVLVGDLVVLETGDEVPADGLFVRGNRLVLDESPLTGESLPVKKNPSSPFMFSGCQVAEGSGIMLVTAVGPRSSGGQIQELLNQAQTEETVLQQKLGIVAMMIGKVGVAAGLFTFVGLAIQWGVQFAQGQADNEITQCMADKSEVLCRVKELAQFFVVGITIVVVAVPEGLPLAVTISLAFSMFKMIKEKCFVRHLDASETMGEATCICTDKTGTLTENRMAVVKAFVGDKAYNGEGSAEPDASPYSMLTFDGRIRELLAEGIAVNSTCLIRQRENGGQPAFIGSATEGALLVFSSRLGADYERTRATVEQVENGLWTFSSSRKRMSSLVVPRVLTPGNVKPSKYRLYTKGASEIVLNLCKSYVDKSGSGTHPLTADTLAVYQRVIRTWASEGLRTLALAYRDSDVSLASESENDEDDLDRTPEHDLVLLCIVGIKDPVRREVPGAVAQCQRAGLTVRMVTGDNVLTACKIARECGIFTDDGIALEGPEFRAMSLHEKLEVIPRLQVLARSSPADKHTLVTLLKEMGEVVAVTGDGTNDAPALKEADVGFAMGICGTQIAMNASDIVLLDDNFVSLVSAIKWGRNVLNCVRKFLQFQLGVNLVAVVLTFVGSMTVGTPPLNTVQLLWVNLIMDTLGALALASDDPDDDILLKPPHARNESLISRPMREYIIIQLFFQLMVLLALLLRGDDWVPYDHSFHVPDDLAASGPSIRTLTMVFAVFVFMQVSNEIMARQLNGELNIFKNFFKNQLFLAIMVIIVVIQVLVIEFGGDFVGTTKLDWIEWLISILLAALNLPFTVIARASIKHAQGRLFKAHKHAHTSHSMEKGDTVAPLTEIKSSRASLHIHQMERRASVPSAFPERRRSSVTVRNVYHGASSRPRPDGITSSTTFHTQQGQDIHNAVVIANVSKNLNKSMVSLKEGSSAGGRAGSSMLYASNTRMDSGARYSSNTHLGADGRLSISQLGDRTVVNPSYSSNSGLKASSHQLNDVANKLEQGGKHFSQNKLNQSMVQVNKSSNLLHQSTTITQSKHSVYGGSSQHLASSVHLNKASIHNIAQPSAMKRQSRWATLRASVALIGGLSEVRQANYVSGQGPDQEFVQGWRRYSHIPNPIRNEEAPVEPHGHHVRTEPTYEDTQDLIVESEVEDRYGEESV</sequence>
<evidence type="ECO:0000259" key="20">
    <source>
        <dbReference type="Pfam" id="PF00690"/>
    </source>
</evidence>
<evidence type="ECO:0000259" key="19">
    <source>
        <dbReference type="Pfam" id="PF00689"/>
    </source>
</evidence>
<dbReference type="Pfam" id="PF13246">
    <property type="entry name" value="Cation_ATPase"/>
    <property type="match status" value="1"/>
</dbReference>
<dbReference type="Gene3D" id="2.70.150.10">
    <property type="entry name" value="Calcium-transporting ATPase, cytoplasmic transduction domain A"/>
    <property type="match status" value="1"/>
</dbReference>
<comment type="caution">
    <text evidence="21">The sequence shown here is derived from an EMBL/GenBank/DDBJ whole genome shotgun (WGS) entry which is preliminary data.</text>
</comment>
<comment type="subcellular location">
    <subcellularLocation>
        <location evidence="1">Endomembrane system</location>
        <topology evidence="1">Multi-pass membrane protein</topology>
    </subcellularLocation>
</comment>
<evidence type="ECO:0000256" key="16">
    <source>
        <dbReference type="SAM" id="MobiDB-lite"/>
    </source>
</evidence>
<dbReference type="PRINTS" id="PR00119">
    <property type="entry name" value="CATATPASE"/>
</dbReference>
<evidence type="ECO:0000256" key="15">
    <source>
        <dbReference type="ARBA" id="ARBA00067965"/>
    </source>
</evidence>
<dbReference type="SFLD" id="SFLDS00003">
    <property type="entry name" value="Haloacid_Dehalogenase"/>
    <property type="match status" value="1"/>
</dbReference>
<keyword evidence="5 17" id="KW-0812">Transmembrane</keyword>
<evidence type="ECO:0000256" key="2">
    <source>
        <dbReference type="ARBA" id="ARBA00012790"/>
    </source>
</evidence>
<dbReference type="GO" id="GO:0005524">
    <property type="term" value="F:ATP binding"/>
    <property type="evidence" value="ECO:0007669"/>
    <property type="project" value="UniProtKB-KW"/>
</dbReference>
<dbReference type="InterPro" id="IPR018303">
    <property type="entry name" value="ATPase_P-typ_P_site"/>
</dbReference>
<feature type="domain" description="P-type ATPase A" evidence="18">
    <location>
        <begin position="235"/>
        <end position="334"/>
    </location>
</feature>
<keyword evidence="7" id="KW-0547">Nucleotide-binding</keyword>
<dbReference type="SFLD" id="SFLDG00002">
    <property type="entry name" value="C1.7:_P-type_atpase_like"/>
    <property type="match status" value="1"/>
</dbReference>
<dbReference type="GO" id="GO:0012505">
    <property type="term" value="C:endomembrane system"/>
    <property type="evidence" value="ECO:0007669"/>
    <property type="project" value="UniProtKB-SubCell"/>
</dbReference>
<keyword evidence="10" id="KW-0460">Magnesium</keyword>
<dbReference type="FunFam" id="3.40.50.1000:FF:000018">
    <property type="entry name" value="Calcium-transporting ATPase"/>
    <property type="match status" value="1"/>
</dbReference>
<keyword evidence="13" id="KW-0406">Ion transport</keyword>
<dbReference type="InterPro" id="IPR006068">
    <property type="entry name" value="ATPase_P-typ_cation-transptr_C"/>
</dbReference>
<evidence type="ECO:0000256" key="13">
    <source>
        <dbReference type="ARBA" id="ARBA00023065"/>
    </source>
</evidence>
<feature type="transmembrane region" description="Helical" evidence="17">
    <location>
        <begin position="348"/>
        <end position="372"/>
    </location>
</feature>
<dbReference type="RefSeq" id="XP_031022665.1">
    <property type="nucleotide sequence ID" value="XM_031171337.1"/>
</dbReference>
<keyword evidence="9" id="KW-0067">ATP-binding</keyword>
<protein>
    <recommendedName>
        <fullName evidence="15">Calcium-transporting ATPase 2</fullName>
        <ecNumber evidence="2">7.2.2.10</ecNumber>
    </recommendedName>
</protein>
<feature type="transmembrane region" description="Helical" evidence="17">
    <location>
        <begin position="958"/>
        <end position="976"/>
    </location>
</feature>
<dbReference type="PANTHER" id="PTHR24093">
    <property type="entry name" value="CATION TRANSPORTING ATPASE"/>
    <property type="match status" value="1"/>
</dbReference>
<evidence type="ECO:0000256" key="10">
    <source>
        <dbReference type="ARBA" id="ARBA00022842"/>
    </source>
</evidence>
<evidence type="ECO:0000313" key="22">
    <source>
        <dbReference type="Proteomes" id="UP000319731"/>
    </source>
</evidence>